<comment type="caution">
    <text evidence="3">The sequence shown here is derived from an EMBL/GenBank/DDBJ whole genome shotgun (WGS) entry which is preliminary data.</text>
</comment>
<feature type="compositionally biased region" description="Low complexity" evidence="1">
    <location>
        <begin position="769"/>
        <end position="787"/>
    </location>
</feature>
<feature type="signal peptide" evidence="2">
    <location>
        <begin position="1"/>
        <end position="18"/>
    </location>
</feature>
<reference evidence="3" key="1">
    <citation type="submission" date="2021-02" db="EMBL/GenBank/DDBJ databases">
        <authorList>
            <person name="Dougan E. K."/>
            <person name="Rhodes N."/>
            <person name="Thang M."/>
            <person name="Chan C."/>
        </authorList>
    </citation>
    <scope>NUCLEOTIDE SEQUENCE</scope>
</reference>
<feature type="compositionally biased region" description="Low complexity" evidence="1">
    <location>
        <begin position="170"/>
        <end position="186"/>
    </location>
</feature>
<organism evidence="3 4">
    <name type="scientific">Symbiodinium natans</name>
    <dbReference type="NCBI Taxonomy" id="878477"/>
    <lineage>
        <taxon>Eukaryota</taxon>
        <taxon>Sar</taxon>
        <taxon>Alveolata</taxon>
        <taxon>Dinophyceae</taxon>
        <taxon>Suessiales</taxon>
        <taxon>Symbiodiniaceae</taxon>
        <taxon>Symbiodinium</taxon>
    </lineage>
</organism>
<keyword evidence="2" id="KW-0732">Signal</keyword>
<evidence type="ECO:0000256" key="2">
    <source>
        <dbReference type="SAM" id="SignalP"/>
    </source>
</evidence>
<protein>
    <submittedName>
        <fullName evidence="3">Uncharacterized protein</fullName>
    </submittedName>
</protein>
<dbReference type="EMBL" id="CAJNDS010002523">
    <property type="protein sequence ID" value="CAE7510712.1"/>
    <property type="molecule type" value="Genomic_DNA"/>
</dbReference>
<name>A0A812T2F6_9DINO</name>
<accession>A0A812T2F6</accession>
<dbReference type="OrthoDB" id="432388at2759"/>
<gene>
    <name evidence="3" type="ORF">SNAT2548_LOCUS28602</name>
</gene>
<keyword evidence="4" id="KW-1185">Reference proteome</keyword>
<feature type="compositionally biased region" description="Basic and acidic residues" evidence="1">
    <location>
        <begin position="789"/>
        <end position="804"/>
    </location>
</feature>
<feature type="region of interest" description="Disordered" evidence="1">
    <location>
        <begin position="139"/>
        <end position="241"/>
    </location>
</feature>
<feature type="region of interest" description="Disordered" evidence="1">
    <location>
        <begin position="769"/>
        <end position="833"/>
    </location>
</feature>
<sequence>MACSHAFLAHSFVPAARALLLLTLLAAAADSRPGWMPASVATMRVAVCQARHVAWTRFCFGMDFPRRVGRRSLLDDDWCQLGSCLTCRPSACNTVLRFLFWQDFEMRGEARHGDGWTTWVLTARGWPHRQASRSACIGLAGGSTTTRLPPASGDGQPRLRGAPRPPSPLSSHTSRSTTMTRATTSTNPVDGFAADDRHGPTLSTWPEHTSTWTTTSVEGLATDDRRSAARRTRPNERCAGQPGVPCTWHTHEAGAAARLQRGQQRCPLCCRAHMQALHRTTRGQGALTARFRQLLALRSTRALDLWTSVEAYLGAEARQHYERRLAPTTCPGRPGAPCTWHTHQAGAAAGLQRGQHRCPLCCQAHMQALHGTTKGKHTLATRLKQLLALRSTSAPDLWSLVAKHLGAEARQYYERRLAPATCPGRPGAPCTWHTTQAGAAAKALQPQHAADVWACVEANLGQEGRAYYQARTRAREPLPGQWAEALQRRHSVHPLPDEEGRRLWRERARADARKRDKKFGLAFSAEHSGRAWMSARARQFEFWSMHASWFMCTECHRLEPRPFHQSSHEKNAQLRAVQKKCKHCAHGIGYRAPTITDIPEPLRDLTAAALWALRPIEIDVGAYQRGEYGYRIHTDMTRLRWRPQSVRKQLATLRGEDLRVAQQAWRFLHSRPLPSMPETWAEHTRLFRLHPGYSAYLSFVAQHDRFLDMAGPRLDKTARRLPVRFLETLGLETALWPHLYPAVALCETFVRLEDGRRLARERSDVRAAYAQRQRAGQAAGRHGAPAGLRARDAGDVGAEQHHGDEEEDEDSHIDSDAEDNGVDDGNEDREDDAESPLHFLKESDRQSLKASFLAKVTSAVIGYASDYELAQFVYDLWLWSALGGAKHASGVQMRVALAGKQFSPEYWRTRHFALLDLQKQLGYPTLFVTIAPYEWSSPYHAFLEDELLRTFKTRLHLPGPESFHLAHILTQAALGLVTGWNKQGRGGWARHVLGDQASAGQGSALNLFGRIEFQDGKRKRGARNERLDYHGSGRPHVHFLVWLRHPQSLPWSQIVCGHLPADNAPLEQIVRSSQFSWTGSGWPRRDASTAWDETAQRWSCTTQNPRGRMRAYMPDVLASLKCHMDVQASDGRGMLLRYVAGYVPKFSDSFQSNWLDDLSSDYALARRVLTQYQPLEPEMWLQLGAHLFRQCFAGGGLSRFVVPVPWRDILPERVQQYMGSTWRPDSMCLLAYLRKTNKQGGIHRDYKKSFAALAVSEGLGPEDWIHWLADAHYSGAVLVAAVMKSRFNDEYYKQWCLLHVPFRELKDLWHAKLELLPPQFHGRPLRVRQKAQFAAPFLMCVGV</sequence>
<evidence type="ECO:0000256" key="1">
    <source>
        <dbReference type="SAM" id="MobiDB-lite"/>
    </source>
</evidence>
<feature type="compositionally biased region" description="Low complexity" evidence="1">
    <location>
        <begin position="203"/>
        <end position="216"/>
    </location>
</feature>
<evidence type="ECO:0000313" key="3">
    <source>
        <dbReference type="EMBL" id="CAE7510712.1"/>
    </source>
</evidence>
<feature type="chain" id="PRO_5032407225" evidence="2">
    <location>
        <begin position="19"/>
        <end position="1343"/>
    </location>
</feature>
<dbReference type="Proteomes" id="UP000604046">
    <property type="component" value="Unassembled WGS sequence"/>
</dbReference>
<feature type="compositionally biased region" description="Acidic residues" evidence="1">
    <location>
        <begin position="805"/>
        <end position="833"/>
    </location>
</feature>
<evidence type="ECO:0000313" key="4">
    <source>
        <dbReference type="Proteomes" id="UP000604046"/>
    </source>
</evidence>
<proteinExistence type="predicted"/>